<evidence type="ECO:0000313" key="5">
    <source>
        <dbReference type="Proteomes" id="UP000183508"/>
    </source>
</evidence>
<keyword evidence="5" id="KW-1185">Reference proteome</keyword>
<evidence type="ECO:0000256" key="1">
    <source>
        <dbReference type="ARBA" id="ARBA00004241"/>
    </source>
</evidence>
<dbReference type="EMBL" id="FPBV01000012">
    <property type="protein sequence ID" value="SFU89349.1"/>
    <property type="molecule type" value="Genomic_DNA"/>
</dbReference>
<dbReference type="InterPro" id="IPR012902">
    <property type="entry name" value="N_methyl_site"/>
</dbReference>
<organism evidence="4 5">
    <name type="scientific">Alicyclobacillus macrosporangiidus</name>
    <dbReference type="NCBI Taxonomy" id="392015"/>
    <lineage>
        <taxon>Bacteria</taxon>
        <taxon>Bacillati</taxon>
        <taxon>Bacillota</taxon>
        <taxon>Bacilli</taxon>
        <taxon>Bacillales</taxon>
        <taxon>Alicyclobacillaceae</taxon>
        <taxon>Alicyclobacillus</taxon>
    </lineage>
</organism>
<dbReference type="PROSITE" id="PS00409">
    <property type="entry name" value="PROKAR_NTER_METHYL"/>
    <property type="match status" value="1"/>
</dbReference>
<proteinExistence type="predicted"/>
<dbReference type="AlphaFoldDB" id="A0A1I7JW91"/>
<evidence type="ECO:0000256" key="2">
    <source>
        <dbReference type="ARBA" id="ARBA00023287"/>
    </source>
</evidence>
<reference evidence="5" key="1">
    <citation type="submission" date="2016-10" db="EMBL/GenBank/DDBJ databases">
        <authorList>
            <person name="Varghese N."/>
        </authorList>
    </citation>
    <scope>NUCLEOTIDE SEQUENCE [LARGE SCALE GENOMIC DNA]</scope>
    <source>
        <strain evidence="5">DSM 17980</strain>
    </source>
</reference>
<accession>A0A1I7JW91</accession>
<protein>
    <recommendedName>
        <fullName evidence="6">Prepilin-type N-terminal cleavage/methylation domain-containing protein</fullName>
    </recommendedName>
</protein>
<keyword evidence="3" id="KW-1133">Transmembrane helix</keyword>
<keyword evidence="3" id="KW-0472">Membrane</keyword>
<evidence type="ECO:0008006" key="6">
    <source>
        <dbReference type="Google" id="ProtNLM"/>
    </source>
</evidence>
<dbReference type="Proteomes" id="UP000183508">
    <property type="component" value="Unassembled WGS sequence"/>
</dbReference>
<dbReference type="GO" id="GO:0009986">
    <property type="term" value="C:cell surface"/>
    <property type="evidence" value="ECO:0007669"/>
    <property type="project" value="UniProtKB-SubCell"/>
</dbReference>
<evidence type="ECO:0000313" key="4">
    <source>
        <dbReference type="EMBL" id="SFU89349.1"/>
    </source>
</evidence>
<keyword evidence="2" id="KW-0178">Competence</keyword>
<keyword evidence="3" id="KW-0812">Transmembrane</keyword>
<dbReference type="GO" id="GO:0030420">
    <property type="term" value="P:establishment of competence for transformation"/>
    <property type="evidence" value="ECO:0007669"/>
    <property type="project" value="UniProtKB-KW"/>
</dbReference>
<evidence type="ECO:0000256" key="3">
    <source>
        <dbReference type="SAM" id="Phobius"/>
    </source>
</evidence>
<comment type="subcellular location">
    <subcellularLocation>
        <location evidence="1">Cell surface</location>
    </subcellularLocation>
</comment>
<gene>
    <name evidence="4" type="ORF">SAMN05421543_11244</name>
</gene>
<sequence length="139" mass="15402">MRMGGMNRLPDADERTQGLTLIEVLASVVILSFVFFTVLTLMTNLLVQSQRIQQKQQALLIARDVFSEMAATSASAVVQQGDRSVQQNGTTYLVHPSIRSNPPDWAQGMVYAEVKVTWTTAVNGRSMQQSVDLTQVFPQ</sequence>
<name>A0A1I7JW91_9BACL</name>
<dbReference type="STRING" id="392015.SAMN05421543_11244"/>
<feature type="transmembrane region" description="Helical" evidence="3">
    <location>
        <begin position="20"/>
        <end position="47"/>
    </location>
</feature>